<feature type="transmembrane region" description="Helical" evidence="1">
    <location>
        <begin position="62"/>
        <end position="83"/>
    </location>
</feature>
<dbReference type="PANTHER" id="PTHR30354">
    <property type="entry name" value="GNT FAMILY GLUCONATE TRANSPORTER"/>
    <property type="match status" value="1"/>
</dbReference>
<feature type="transmembrane region" description="Helical" evidence="1">
    <location>
        <begin position="230"/>
        <end position="250"/>
    </location>
</feature>
<feature type="transmembrane region" description="Helical" evidence="1">
    <location>
        <begin position="262"/>
        <end position="287"/>
    </location>
</feature>
<feature type="transmembrane region" description="Helical" evidence="1">
    <location>
        <begin position="5"/>
        <end position="22"/>
    </location>
</feature>
<feature type="transmembrane region" description="Helical" evidence="1">
    <location>
        <begin position="308"/>
        <end position="326"/>
    </location>
</feature>
<accession>A0A935C7B8</accession>
<dbReference type="AlphaFoldDB" id="A0A935C7B8"/>
<feature type="transmembrane region" description="Helical" evidence="1">
    <location>
        <begin position="28"/>
        <end position="50"/>
    </location>
</feature>
<comment type="caution">
    <text evidence="2">The sequence shown here is derived from an EMBL/GenBank/DDBJ whole genome shotgun (WGS) entry which is preliminary data.</text>
</comment>
<dbReference type="Pfam" id="PF02447">
    <property type="entry name" value="GntP_permease"/>
    <property type="match status" value="1"/>
</dbReference>
<dbReference type="EMBL" id="JAEQBW010000002">
    <property type="protein sequence ID" value="MBK6264819.1"/>
    <property type="molecule type" value="Genomic_DNA"/>
</dbReference>
<feature type="transmembrane region" description="Helical" evidence="1">
    <location>
        <begin position="338"/>
        <end position="357"/>
    </location>
</feature>
<sequence>MIEYTLLVAVLAGILVLLFLILKLKLHAFPALLISSIVVGVLAGLEPLAIMDTIHEGMANTLGFVATVVGLGAMFGAILEHSGGARIVANFLLKKFSVSRAPAAMAVAGFIIAIPVFFEVGFILLVPMIYALQRQTKKSLLIFALPLLAGLAVTHAFMPPTPGPIAVADIIGADLGWVIVIGAIIGFPTVVLGGLFYGKYIGNKIFIEAPPVTIEVEDNGLKAGKKIPGVYTILAIIAIPIILILLSTFVKSGLLSIENSGLILVLNLFGHPFSALIIANIIAWYVLGIRLGFSKKELLDITTKSMGPAGMIILITGAGGVFKQVLVNTGAGEMLASSLAGIGFPVLVFAFIVALLVRVIQGSATVAMITAAGLVSPLITGGTGNFELACIVIAIAAGGTFMSHVNDSGFWLVKELLGISEKETFKTWTIMTGILSISGFLLVFIIYLLYSIY</sequence>
<protein>
    <submittedName>
        <fullName evidence="2">Gluconate transporter</fullName>
    </submittedName>
</protein>
<gene>
    <name evidence="2" type="ORF">JKA74_07205</name>
</gene>
<dbReference type="NCBIfam" id="TIGR00791">
    <property type="entry name" value="gntP"/>
    <property type="match status" value="1"/>
</dbReference>
<dbReference type="PANTHER" id="PTHR30354:SF25">
    <property type="entry name" value="INNER MEMBRANE PERMEASE YGBN"/>
    <property type="match status" value="1"/>
</dbReference>
<keyword evidence="1" id="KW-0812">Transmembrane</keyword>
<evidence type="ECO:0000313" key="2">
    <source>
        <dbReference type="EMBL" id="MBK6264819.1"/>
    </source>
</evidence>
<feature type="transmembrane region" description="Helical" evidence="1">
    <location>
        <begin position="427"/>
        <end position="450"/>
    </location>
</feature>
<dbReference type="RefSeq" id="WP_201430486.1">
    <property type="nucleotide sequence ID" value="NZ_JAEQBW010000002.1"/>
</dbReference>
<keyword evidence="1" id="KW-1133">Transmembrane helix</keyword>
<dbReference type="GO" id="GO:0005886">
    <property type="term" value="C:plasma membrane"/>
    <property type="evidence" value="ECO:0007669"/>
    <property type="project" value="TreeGrafter"/>
</dbReference>
<proteinExistence type="predicted"/>
<dbReference type="Proteomes" id="UP000611723">
    <property type="component" value="Unassembled WGS sequence"/>
</dbReference>
<feature type="transmembrane region" description="Helical" evidence="1">
    <location>
        <begin position="177"/>
        <end position="197"/>
    </location>
</feature>
<evidence type="ECO:0000256" key="1">
    <source>
        <dbReference type="SAM" id="Phobius"/>
    </source>
</evidence>
<name>A0A935C7B8_9BACT</name>
<feature type="transmembrane region" description="Helical" evidence="1">
    <location>
        <begin position="139"/>
        <end position="157"/>
    </location>
</feature>
<dbReference type="GO" id="GO:0015128">
    <property type="term" value="F:gluconate transmembrane transporter activity"/>
    <property type="evidence" value="ECO:0007669"/>
    <property type="project" value="InterPro"/>
</dbReference>
<dbReference type="InterPro" id="IPR003474">
    <property type="entry name" value="Glcn_transporter"/>
</dbReference>
<keyword evidence="3" id="KW-1185">Reference proteome</keyword>
<dbReference type="PIRSF" id="PIRSF002746">
    <property type="entry name" value="Gluconate_transporter"/>
    <property type="match status" value="1"/>
</dbReference>
<feature type="transmembrane region" description="Helical" evidence="1">
    <location>
        <begin position="103"/>
        <end position="132"/>
    </location>
</feature>
<reference evidence="2" key="1">
    <citation type="submission" date="2021-01" db="EMBL/GenBank/DDBJ databases">
        <title>Marivirga aurantiaca sp. nov., isolated from intertidal surface sediments.</title>
        <authorList>
            <person name="Zhang M."/>
        </authorList>
    </citation>
    <scope>NUCLEOTIDE SEQUENCE</scope>
    <source>
        <strain evidence="2">S37H4</strain>
    </source>
</reference>
<keyword evidence="1" id="KW-0472">Membrane</keyword>
<evidence type="ECO:0000313" key="3">
    <source>
        <dbReference type="Proteomes" id="UP000611723"/>
    </source>
</evidence>
<organism evidence="2 3">
    <name type="scientific">Marivirga aurantiaca</name>
    <dbReference type="NCBI Taxonomy" id="2802615"/>
    <lineage>
        <taxon>Bacteria</taxon>
        <taxon>Pseudomonadati</taxon>
        <taxon>Bacteroidota</taxon>
        <taxon>Cytophagia</taxon>
        <taxon>Cytophagales</taxon>
        <taxon>Marivirgaceae</taxon>
        <taxon>Marivirga</taxon>
    </lineage>
</organism>